<keyword evidence="1" id="KW-0436">Ligase</keyword>
<protein>
    <submittedName>
        <fullName evidence="1">2'-5' RNA ligase</fullName>
    </submittedName>
</protein>
<dbReference type="GO" id="GO:0016874">
    <property type="term" value="F:ligase activity"/>
    <property type="evidence" value="ECO:0007669"/>
    <property type="project" value="UniProtKB-KW"/>
</dbReference>
<organism evidence="1 2">
    <name type="scientific">Catalinimonas alkaloidigena</name>
    <dbReference type="NCBI Taxonomy" id="1075417"/>
    <lineage>
        <taxon>Bacteria</taxon>
        <taxon>Pseudomonadati</taxon>
        <taxon>Bacteroidota</taxon>
        <taxon>Cytophagia</taxon>
        <taxon>Cytophagales</taxon>
        <taxon>Catalimonadaceae</taxon>
        <taxon>Catalinimonas</taxon>
    </lineage>
</organism>
<dbReference type="AlphaFoldDB" id="A0A1G9ITC6"/>
<sequence>MPSTALHFLALVPPSPLQEEVTAFKREAARQFQTQRALRSPAHITLIPPFAWDDAEALAPFLRQFATRHAPFPVTLRNFAAFAPRVIYVDVVGSEALVALQQDLAQQMHAAGHLPLGQPDRPFHPHMTVAFRDLTRSKFVAAWAYFSTCSYERSFRADHLALLRHDAQKWHIIATYPLGPTSAK</sequence>
<dbReference type="SUPFAM" id="SSF55144">
    <property type="entry name" value="LigT-like"/>
    <property type="match status" value="1"/>
</dbReference>
<dbReference type="Gene3D" id="3.90.1140.10">
    <property type="entry name" value="Cyclic phosphodiesterase"/>
    <property type="match status" value="1"/>
</dbReference>
<evidence type="ECO:0000313" key="2">
    <source>
        <dbReference type="Proteomes" id="UP000198510"/>
    </source>
</evidence>
<dbReference type="RefSeq" id="WP_089683050.1">
    <property type="nucleotide sequence ID" value="NZ_FNFO01000005.1"/>
</dbReference>
<dbReference type="Proteomes" id="UP000198510">
    <property type="component" value="Unassembled WGS sequence"/>
</dbReference>
<keyword evidence="2" id="KW-1185">Reference proteome</keyword>
<dbReference type="PANTHER" id="PTHR40037:SF1">
    <property type="entry name" value="PHOSPHOESTERASE SAOUHSC_00951-RELATED"/>
    <property type="match status" value="1"/>
</dbReference>
<dbReference type="STRING" id="1075417.SAMN05421823_10592"/>
<reference evidence="1 2" key="1">
    <citation type="submission" date="2016-10" db="EMBL/GenBank/DDBJ databases">
        <authorList>
            <person name="de Groot N.N."/>
        </authorList>
    </citation>
    <scope>NUCLEOTIDE SEQUENCE [LARGE SCALE GENOMIC DNA]</scope>
    <source>
        <strain evidence="1 2">DSM 25186</strain>
    </source>
</reference>
<evidence type="ECO:0000313" key="1">
    <source>
        <dbReference type="EMBL" id="SDL28044.1"/>
    </source>
</evidence>
<name>A0A1G9ITC6_9BACT</name>
<dbReference type="InterPro" id="IPR050580">
    <property type="entry name" value="2H_phosphoesterase_YjcG-like"/>
</dbReference>
<gene>
    <name evidence="1" type="ORF">SAMN05421823_10592</name>
</gene>
<dbReference type="PANTHER" id="PTHR40037">
    <property type="entry name" value="PHOSPHOESTERASE YJCG-RELATED"/>
    <property type="match status" value="1"/>
</dbReference>
<dbReference type="EMBL" id="FNFO01000005">
    <property type="protein sequence ID" value="SDL28044.1"/>
    <property type="molecule type" value="Genomic_DNA"/>
</dbReference>
<accession>A0A1G9ITC6</accession>
<dbReference type="InterPro" id="IPR009097">
    <property type="entry name" value="Cyclic_Pdiesterase"/>
</dbReference>
<dbReference type="Pfam" id="PF13563">
    <property type="entry name" value="2_5_RNA_ligase2"/>
    <property type="match status" value="1"/>
</dbReference>
<dbReference type="OrthoDB" id="1951600at2"/>
<proteinExistence type="predicted"/>